<dbReference type="Gene3D" id="3.40.190.80">
    <property type="match status" value="1"/>
</dbReference>
<evidence type="ECO:0008006" key="4">
    <source>
        <dbReference type="Google" id="ProtNLM"/>
    </source>
</evidence>
<dbReference type="PRINTS" id="PR00377">
    <property type="entry name" value="IMPHPHTASES"/>
</dbReference>
<evidence type="ECO:0000256" key="1">
    <source>
        <dbReference type="ARBA" id="ARBA00022723"/>
    </source>
</evidence>
<protein>
    <recommendedName>
        <fullName evidence="4">3'(2'),5'-bisphosphate nucleotidase CysQ</fullName>
    </recommendedName>
</protein>
<organism evidence="3">
    <name type="scientific">marine metagenome</name>
    <dbReference type="NCBI Taxonomy" id="408172"/>
    <lineage>
        <taxon>unclassified sequences</taxon>
        <taxon>metagenomes</taxon>
        <taxon>ecological metagenomes</taxon>
    </lineage>
</organism>
<dbReference type="InterPro" id="IPR000760">
    <property type="entry name" value="Inositol_monophosphatase-like"/>
</dbReference>
<dbReference type="Gene3D" id="3.30.540.10">
    <property type="entry name" value="Fructose-1,6-Bisphosphatase, subunit A, domain 1"/>
    <property type="match status" value="1"/>
</dbReference>
<evidence type="ECO:0000256" key="2">
    <source>
        <dbReference type="ARBA" id="ARBA00022842"/>
    </source>
</evidence>
<dbReference type="InterPro" id="IPR050725">
    <property type="entry name" value="CysQ/Inositol_MonoPase"/>
</dbReference>
<dbReference type="PANTHER" id="PTHR43028:SF5">
    <property type="entry name" value="3'(2'),5'-BISPHOSPHATE NUCLEOTIDASE 1"/>
    <property type="match status" value="1"/>
</dbReference>
<dbReference type="GO" id="GO:0046872">
    <property type="term" value="F:metal ion binding"/>
    <property type="evidence" value="ECO:0007669"/>
    <property type="project" value="UniProtKB-KW"/>
</dbReference>
<name>A0A382HQK0_9ZZZZ</name>
<accession>A0A382HQK0</accession>
<keyword evidence="2" id="KW-0460">Magnesium</keyword>
<dbReference type="PANTHER" id="PTHR43028">
    <property type="entry name" value="3'(2'),5'-BISPHOSPHATE NUCLEOTIDASE 1"/>
    <property type="match status" value="1"/>
</dbReference>
<sequence length="254" mass="26631">MAPNGNSAQIDDHAVAGLLAREAGDLLLDLRGRSLAEGVSGWRLQSLGDRAAHDHLVGRLTELRPDDAVLSEEGADDRSRLGADRTWIIDPLDGTQDYPRVGSTEWAVHVALVIDGRPVAAAVSVPANGGLYGTLQSPLSTPTHRERPIVVTSRSQWGHAEDVATALGGEVHAFGSAGAKAMAVVSGAADVYVHPSGLYEWDVCAPAAVAAAAGLDVTGVDGSELVYNKARPVVPGLLVSRPEYTERARAALRW</sequence>
<proteinExistence type="predicted"/>
<dbReference type="PROSITE" id="PS00629">
    <property type="entry name" value="IMP_1"/>
    <property type="match status" value="1"/>
</dbReference>
<dbReference type="GO" id="GO:0050427">
    <property type="term" value="P:3'-phosphoadenosine 5'-phosphosulfate metabolic process"/>
    <property type="evidence" value="ECO:0007669"/>
    <property type="project" value="TreeGrafter"/>
</dbReference>
<dbReference type="InterPro" id="IPR020583">
    <property type="entry name" value="Inositol_monoP_metal-BS"/>
</dbReference>
<dbReference type="GO" id="GO:0008441">
    <property type="term" value="F:3'(2'),5'-bisphosphate nucleotidase activity"/>
    <property type="evidence" value="ECO:0007669"/>
    <property type="project" value="TreeGrafter"/>
</dbReference>
<gene>
    <name evidence="3" type="ORF">METZ01_LOCUS242343</name>
</gene>
<keyword evidence="1" id="KW-0479">Metal-binding</keyword>
<dbReference type="Pfam" id="PF00459">
    <property type="entry name" value="Inositol_P"/>
    <property type="match status" value="1"/>
</dbReference>
<dbReference type="GO" id="GO:0000103">
    <property type="term" value="P:sulfate assimilation"/>
    <property type="evidence" value="ECO:0007669"/>
    <property type="project" value="TreeGrafter"/>
</dbReference>
<reference evidence="3" key="1">
    <citation type="submission" date="2018-05" db="EMBL/GenBank/DDBJ databases">
        <authorList>
            <person name="Lanie J.A."/>
            <person name="Ng W.-L."/>
            <person name="Kazmierczak K.M."/>
            <person name="Andrzejewski T.M."/>
            <person name="Davidsen T.M."/>
            <person name="Wayne K.J."/>
            <person name="Tettelin H."/>
            <person name="Glass J.I."/>
            <person name="Rusch D."/>
            <person name="Podicherti R."/>
            <person name="Tsui H.-C.T."/>
            <person name="Winkler M.E."/>
        </authorList>
    </citation>
    <scope>NUCLEOTIDE SEQUENCE</scope>
</reference>
<evidence type="ECO:0000313" key="3">
    <source>
        <dbReference type="EMBL" id="SVB89489.1"/>
    </source>
</evidence>
<dbReference type="EMBL" id="UINC01062657">
    <property type="protein sequence ID" value="SVB89489.1"/>
    <property type="molecule type" value="Genomic_DNA"/>
</dbReference>
<dbReference type="CDD" id="cd01638">
    <property type="entry name" value="CysQ"/>
    <property type="match status" value="1"/>
</dbReference>
<dbReference type="AlphaFoldDB" id="A0A382HQK0"/>
<dbReference type="SUPFAM" id="SSF56655">
    <property type="entry name" value="Carbohydrate phosphatase"/>
    <property type="match status" value="1"/>
</dbReference>